<sequence length="250" mass="25073">MRRRRVAAGVAVAILAGMTGCSAAAPQPTAPPVDFSAVEPGDGNGLWLMRDDALLAEVVAAVRRGGPVAMTGTVTELVVPESDDPSGAADPVPGRTLSLDYAGRPDAFAATLGGGDVSAEILVDGGTTRLRPNAAYAARLGRDVDTVVCTVGADAAVSAWAPLTDPAALLEALLAGGALSASRPVDQGDDTVEVAIGSGETVVGVLEVDRFGPPLPRRLTLADLSGDADLAFAWGETVDLAARAAALPCP</sequence>
<reference evidence="2 3" key="1">
    <citation type="submission" date="2019-01" db="EMBL/GenBank/DDBJ databases">
        <title>Genome sequencing of strain FW100M-8.</title>
        <authorList>
            <person name="Heo J."/>
            <person name="Kim S.-J."/>
            <person name="Kim J.-S."/>
            <person name="Hong S.-B."/>
            <person name="Kwon S.-W."/>
        </authorList>
    </citation>
    <scope>NUCLEOTIDE SEQUENCE [LARGE SCALE GENOMIC DNA]</scope>
    <source>
        <strain evidence="2 3">FW100M-8</strain>
    </source>
</reference>
<dbReference type="EMBL" id="CP035491">
    <property type="protein sequence ID" value="QAY73138.1"/>
    <property type="molecule type" value="Genomic_DNA"/>
</dbReference>
<gene>
    <name evidence="2" type="ORF">ET445_07040</name>
</gene>
<dbReference type="PROSITE" id="PS51257">
    <property type="entry name" value="PROKAR_LIPOPROTEIN"/>
    <property type="match status" value="1"/>
</dbReference>
<dbReference type="KEGG" id="agf:ET445_07040"/>
<evidence type="ECO:0000256" key="1">
    <source>
        <dbReference type="SAM" id="SignalP"/>
    </source>
</evidence>
<accession>A0A4P6FRI1</accession>
<evidence type="ECO:0000313" key="3">
    <source>
        <dbReference type="Proteomes" id="UP000291259"/>
    </source>
</evidence>
<protein>
    <recommendedName>
        <fullName evidence="4">LppX_LprAFG lipoprotein</fullName>
    </recommendedName>
</protein>
<keyword evidence="3" id="KW-1185">Reference proteome</keyword>
<dbReference type="RefSeq" id="WP_129190103.1">
    <property type="nucleotide sequence ID" value="NZ_CP035491.1"/>
</dbReference>
<dbReference type="AlphaFoldDB" id="A0A4P6FRI1"/>
<dbReference type="Proteomes" id="UP000291259">
    <property type="component" value="Chromosome"/>
</dbReference>
<feature type="signal peptide" evidence="1">
    <location>
        <begin position="1"/>
        <end position="23"/>
    </location>
</feature>
<name>A0A4P6FRI1_9MICO</name>
<feature type="chain" id="PRO_5038481446" description="LppX_LprAFG lipoprotein" evidence="1">
    <location>
        <begin position="24"/>
        <end position="250"/>
    </location>
</feature>
<dbReference type="OrthoDB" id="5112276at2"/>
<proteinExistence type="predicted"/>
<keyword evidence="1" id="KW-0732">Signal</keyword>
<evidence type="ECO:0000313" key="2">
    <source>
        <dbReference type="EMBL" id="QAY73138.1"/>
    </source>
</evidence>
<evidence type="ECO:0008006" key="4">
    <source>
        <dbReference type="Google" id="ProtNLM"/>
    </source>
</evidence>
<organism evidence="2 3">
    <name type="scientific">Agromyces protaetiae</name>
    <dbReference type="NCBI Taxonomy" id="2509455"/>
    <lineage>
        <taxon>Bacteria</taxon>
        <taxon>Bacillati</taxon>
        <taxon>Actinomycetota</taxon>
        <taxon>Actinomycetes</taxon>
        <taxon>Micrococcales</taxon>
        <taxon>Microbacteriaceae</taxon>
        <taxon>Agromyces</taxon>
    </lineage>
</organism>